<dbReference type="Proteomes" id="UP000467387">
    <property type="component" value="Unassembled WGS sequence"/>
</dbReference>
<name>A0A6I1C455_BIFLN</name>
<dbReference type="EMBL" id="WDWL01000015">
    <property type="protein sequence ID" value="KAB7071005.1"/>
    <property type="molecule type" value="Genomic_DNA"/>
</dbReference>
<evidence type="ECO:0000313" key="2">
    <source>
        <dbReference type="EMBL" id="KAB7071005.1"/>
    </source>
</evidence>
<evidence type="ECO:0000313" key="4">
    <source>
        <dbReference type="Proteomes" id="UP000467387"/>
    </source>
</evidence>
<dbReference type="Proteomes" id="UP000432196">
    <property type="component" value="Unassembled WGS sequence"/>
</dbReference>
<gene>
    <name evidence="2" type="ORF">GBI83_10020</name>
    <name evidence="1" type="ORF">GBI87_10490</name>
</gene>
<evidence type="ECO:0000313" key="3">
    <source>
        <dbReference type="Proteomes" id="UP000432196"/>
    </source>
</evidence>
<proteinExistence type="predicted"/>
<evidence type="ECO:0008006" key="5">
    <source>
        <dbReference type="Google" id="ProtNLM"/>
    </source>
</evidence>
<dbReference type="AlphaFoldDB" id="A0A6I1C455"/>
<organism evidence="2 3">
    <name type="scientific">Bifidobacterium longum</name>
    <dbReference type="NCBI Taxonomy" id="216816"/>
    <lineage>
        <taxon>Bacteria</taxon>
        <taxon>Bacillati</taxon>
        <taxon>Actinomycetota</taxon>
        <taxon>Actinomycetes</taxon>
        <taxon>Bifidobacteriales</taxon>
        <taxon>Bifidobacteriaceae</taxon>
        <taxon>Bifidobacterium</taxon>
    </lineage>
</organism>
<dbReference type="EMBL" id="WDWU01000018">
    <property type="protein sequence ID" value="KAB7056144.1"/>
    <property type="molecule type" value="Genomic_DNA"/>
</dbReference>
<sequence>MSVDSRLLVQAVCEGVNRERLLLADVGGQLGWSGNKTKNVFSGRTKLSGDDVLDILGNPNVPIPDFKRYRMLLRIRQALLTPAEDRE</sequence>
<protein>
    <recommendedName>
        <fullName evidence="5">Transcriptional regulator</fullName>
    </recommendedName>
</protein>
<evidence type="ECO:0000313" key="1">
    <source>
        <dbReference type="EMBL" id="KAB7056144.1"/>
    </source>
</evidence>
<reference evidence="3 4" key="1">
    <citation type="journal article" date="2019" name="Nat. Med.">
        <title>A library of human gut bacterial isolates paired with longitudinal multiomics data enables mechanistic microbiome research.</title>
        <authorList>
            <person name="Poyet M."/>
            <person name="Groussin M."/>
            <person name="Gibbons S.M."/>
            <person name="Avila-Pacheco J."/>
            <person name="Jiang X."/>
            <person name="Kearney S.M."/>
            <person name="Perrotta A.R."/>
            <person name="Berdy B."/>
            <person name="Zhao S."/>
            <person name="Lieberman T.D."/>
            <person name="Swanson P.K."/>
            <person name="Smith M."/>
            <person name="Roesemann S."/>
            <person name="Alexander J.E."/>
            <person name="Rich S.A."/>
            <person name="Livny J."/>
            <person name="Vlamakis H."/>
            <person name="Clish C."/>
            <person name="Bullock K."/>
            <person name="Deik A."/>
            <person name="Scott J."/>
            <person name="Pierce K.A."/>
            <person name="Xavier R.J."/>
            <person name="Alm E.J."/>
        </authorList>
    </citation>
    <scope>NUCLEOTIDE SEQUENCE [LARGE SCALE GENOMIC DNA]</scope>
    <source>
        <strain evidence="2 3">BIOML-A201</strain>
        <strain evidence="1 4">BIOML-A210</strain>
    </source>
</reference>
<comment type="caution">
    <text evidence="2">The sequence shown here is derived from an EMBL/GenBank/DDBJ whole genome shotgun (WGS) entry which is preliminary data.</text>
</comment>
<accession>A0A6I1C455</accession>